<sequence>MSAAAAHSARAPIFKPQGTALEGGALSLTYDADRDGWSPEAFHAAVDGRGPAIAVALTATGEILGGYNPAGWQGQGQEVASDEAYLFFFPENGDLPVRLPKVGGPGEAVFRDEPKQGLWFGRDGLVVPLSPGSERAVKSKLGAYYSRKPDGARHLISDGVPVKGGSRGCLLASLHVWTAAA</sequence>
<dbReference type="OrthoDB" id="25620at2759"/>
<organism evidence="2 3">
    <name type="scientific">Micractinium conductrix</name>
    <dbReference type="NCBI Taxonomy" id="554055"/>
    <lineage>
        <taxon>Eukaryota</taxon>
        <taxon>Viridiplantae</taxon>
        <taxon>Chlorophyta</taxon>
        <taxon>core chlorophytes</taxon>
        <taxon>Trebouxiophyceae</taxon>
        <taxon>Chlorellales</taxon>
        <taxon>Chlorellaceae</taxon>
        <taxon>Chlorella clade</taxon>
        <taxon>Micractinium</taxon>
    </lineage>
</organism>
<accession>A0A2P6VPQ5</accession>
<dbReference type="Proteomes" id="UP000239649">
    <property type="component" value="Unassembled WGS sequence"/>
</dbReference>
<evidence type="ECO:0000313" key="2">
    <source>
        <dbReference type="EMBL" id="PSC76035.1"/>
    </source>
</evidence>
<comment type="caution">
    <text evidence="2">The sequence shown here is derived from an EMBL/GenBank/DDBJ whole genome shotgun (WGS) entry which is preliminary data.</text>
</comment>
<feature type="domain" description="TLDc" evidence="1">
    <location>
        <begin position="25"/>
        <end position="122"/>
    </location>
</feature>
<name>A0A2P6VPQ5_9CHLO</name>
<dbReference type="STRING" id="554055.A0A2P6VPQ5"/>
<dbReference type="InterPro" id="IPR006571">
    <property type="entry name" value="TLDc_dom"/>
</dbReference>
<proteinExistence type="predicted"/>
<evidence type="ECO:0000313" key="3">
    <source>
        <dbReference type="Proteomes" id="UP000239649"/>
    </source>
</evidence>
<reference evidence="2 3" key="1">
    <citation type="journal article" date="2018" name="Plant J.">
        <title>Genome sequences of Chlorella sorokiniana UTEX 1602 and Micractinium conductrix SAG 241.80: implications to maltose excretion by a green alga.</title>
        <authorList>
            <person name="Arriola M.B."/>
            <person name="Velmurugan N."/>
            <person name="Zhang Y."/>
            <person name="Plunkett M.H."/>
            <person name="Hondzo H."/>
            <person name="Barney B.M."/>
        </authorList>
    </citation>
    <scope>NUCLEOTIDE SEQUENCE [LARGE SCALE GENOMIC DNA]</scope>
    <source>
        <strain evidence="2 3">SAG 241.80</strain>
    </source>
</reference>
<evidence type="ECO:0000259" key="1">
    <source>
        <dbReference type="Pfam" id="PF07534"/>
    </source>
</evidence>
<dbReference type="AlphaFoldDB" id="A0A2P6VPQ5"/>
<keyword evidence="3" id="KW-1185">Reference proteome</keyword>
<gene>
    <name evidence="2" type="primary">g746</name>
    <name evidence="2" type="ORF">C2E20_0746</name>
</gene>
<dbReference type="EMBL" id="LHPF02000001">
    <property type="protein sequence ID" value="PSC76035.1"/>
    <property type="molecule type" value="Genomic_DNA"/>
</dbReference>
<dbReference type="Pfam" id="PF07534">
    <property type="entry name" value="TLD"/>
    <property type="match status" value="1"/>
</dbReference>
<protein>
    <submittedName>
        <fullName evidence="2">Interferon-induced 44 family</fullName>
    </submittedName>
</protein>